<keyword evidence="2" id="KW-0488">Methylation</keyword>
<keyword evidence="3" id="KW-0963">Cytoplasm</keyword>
<keyword evidence="4" id="KW-0238">DNA-binding</keyword>
<gene>
    <name evidence="5" type="ORF">ENO26_00325</name>
</gene>
<evidence type="ECO:0000256" key="4">
    <source>
        <dbReference type="ARBA" id="ARBA00023125"/>
    </source>
</evidence>
<dbReference type="InterPro" id="IPR020906">
    <property type="entry name" value="dsDNA-bd_Cren7"/>
</dbReference>
<dbReference type="GO" id="GO:0005737">
    <property type="term" value="C:cytoplasm"/>
    <property type="evidence" value="ECO:0007669"/>
    <property type="project" value="InterPro"/>
</dbReference>
<evidence type="ECO:0000313" key="5">
    <source>
        <dbReference type="EMBL" id="HEM66023.1"/>
    </source>
</evidence>
<name>A0A7J2U188_9CREN</name>
<comment type="caution">
    <text evidence="5">The sequence shown here is derived from an EMBL/GenBank/DDBJ whole genome shotgun (WGS) entry which is preliminary data.</text>
</comment>
<organism evidence="5">
    <name type="scientific">Ignisphaera aggregans</name>
    <dbReference type="NCBI Taxonomy" id="334771"/>
    <lineage>
        <taxon>Archaea</taxon>
        <taxon>Thermoproteota</taxon>
        <taxon>Thermoprotei</taxon>
        <taxon>Desulfurococcales</taxon>
        <taxon>Desulfurococcaceae</taxon>
        <taxon>Ignisphaera</taxon>
    </lineage>
</organism>
<evidence type="ECO:0000256" key="3">
    <source>
        <dbReference type="ARBA" id="ARBA00022490"/>
    </source>
</evidence>
<keyword evidence="1" id="KW-0158">Chromosome</keyword>
<dbReference type="Pfam" id="PF11520">
    <property type="entry name" value="Cren7"/>
    <property type="match status" value="1"/>
</dbReference>
<evidence type="ECO:0000256" key="1">
    <source>
        <dbReference type="ARBA" id="ARBA00022454"/>
    </source>
</evidence>
<dbReference type="Gene3D" id="2.30.30.610">
    <property type="entry name" value="Chromatin protein Cren7"/>
    <property type="match status" value="1"/>
</dbReference>
<dbReference type="AlphaFoldDB" id="A0A7J2U188"/>
<dbReference type="GO" id="GO:0003690">
    <property type="term" value="F:double-stranded DNA binding"/>
    <property type="evidence" value="ECO:0007669"/>
    <property type="project" value="InterPro"/>
</dbReference>
<protein>
    <submittedName>
        <fullName evidence="5">Chorismate-binding protein</fullName>
    </submittedName>
</protein>
<dbReference type="InterPro" id="IPR038647">
    <property type="entry name" value="Cren7_sf"/>
</dbReference>
<proteinExistence type="predicted"/>
<sequence length="60" mass="6766">MPCKTQVKVKDPISHIEITLAPEKVYIIKNNKGKIVKIGLFKSPKTGHSFRALLPLTYEC</sequence>
<reference evidence="5" key="1">
    <citation type="journal article" date="2020" name="mSystems">
        <title>Genome- and Community-Level Interaction Insights into Carbon Utilization and Element Cycling Functions of Hydrothermarchaeota in Hydrothermal Sediment.</title>
        <authorList>
            <person name="Zhou Z."/>
            <person name="Liu Y."/>
            <person name="Xu W."/>
            <person name="Pan J."/>
            <person name="Luo Z.H."/>
            <person name="Li M."/>
        </authorList>
    </citation>
    <scope>NUCLEOTIDE SEQUENCE [LARGE SCALE GENOMIC DNA]</scope>
    <source>
        <strain evidence="5">SpSt-125</strain>
    </source>
</reference>
<evidence type="ECO:0000256" key="2">
    <source>
        <dbReference type="ARBA" id="ARBA00022481"/>
    </source>
</evidence>
<accession>A0A7J2U188</accession>
<dbReference type="EMBL" id="DSEU01000001">
    <property type="protein sequence ID" value="HEM66023.1"/>
    <property type="molecule type" value="Genomic_DNA"/>
</dbReference>